<dbReference type="VEuPathDB" id="GiardiaDB:SS50377_25728"/>
<dbReference type="Proteomes" id="UP000018208">
    <property type="component" value="Unassembled WGS sequence"/>
</dbReference>
<gene>
    <name evidence="1" type="ORF">SS50377_17677</name>
    <name evidence="2" type="ORF">SS50377_25728</name>
</gene>
<evidence type="ECO:0000313" key="2">
    <source>
        <dbReference type="EMBL" id="KAH0571540.1"/>
    </source>
</evidence>
<accession>V6LEI6</accession>
<name>V6LEI6_9EUKA</name>
<dbReference type="EMBL" id="KI546157">
    <property type="protein sequence ID" value="EST42663.1"/>
    <property type="molecule type" value="Genomic_DNA"/>
</dbReference>
<protein>
    <submittedName>
        <fullName evidence="1">Ribonuclease Z</fullName>
    </submittedName>
</protein>
<reference evidence="2" key="2">
    <citation type="submission" date="2020-12" db="EMBL/GenBank/DDBJ databases">
        <title>New Spironucleus salmonicida genome in near-complete chromosomes.</title>
        <authorList>
            <person name="Xu F."/>
            <person name="Kurt Z."/>
            <person name="Jimenez-Gonzalez A."/>
            <person name="Astvaldsson A."/>
            <person name="Andersson J.O."/>
            <person name="Svard S.G."/>
        </authorList>
    </citation>
    <scope>NUCLEOTIDE SEQUENCE</scope>
    <source>
        <strain evidence="2">ATCC 50377</strain>
    </source>
</reference>
<evidence type="ECO:0000313" key="1">
    <source>
        <dbReference type="EMBL" id="EST42663.1"/>
    </source>
</evidence>
<proteinExistence type="predicted"/>
<dbReference type="EMBL" id="AUWU02000006">
    <property type="protein sequence ID" value="KAH0571540.1"/>
    <property type="molecule type" value="Genomic_DNA"/>
</dbReference>
<evidence type="ECO:0000313" key="3">
    <source>
        <dbReference type="Proteomes" id="UP000018208"/>
    </source>
</evidence>
<keyword evidence="3" id="KW-1185">Reference proteome</keyword>
<dbReference type="AlphaFoldDB" id="V6LEI6"/>
<reference evidence="1 2" key="1">
    <citation type="journal article" date="2014" name="PLoS Genet.">
        <title>The Genome of Spironucleus salmonicida Highlights a Fish Pathogen Adapted to Fluctuating Environments.</title>
        <authorList>
            <person name="Xu F."/>
            <person name="Jerlstrom-Hultqvist J."/>
            <person name="Einarsson E."/>
            <person name="Astvaldsson A."/>
            <person name="Svard S.G."/>
            <person name="Andersson J.O."/>
        </authorList>
    </citation>
    <scope>NUCLEOTIDE SEQUENCE</scope>
    <source>
        <strain evidence="2">ATCC 50377</strain>
    </source>
</reference>
<sequence length="184" mass="21161">MNITKHDLHVYLAYENTNILINCPNNIQQMLLKDKFHFQYVVIMELIPELLFGLPALICQQYCSKNFLHIYGPVGMLKIIDGFSSVITQEILNSIIITEIDKFSIKNLQISRSNSQLCFFVDGKQTIDCERVKNELPFGLQRAKLLKGNDVVIDGISYNAAEYSKLVDPQQIFLKFNKTIQIIE</sequence>
<organism evidence="1">
    <name type="scientific">Spironucleus salmonicida</name>
    <dbReference type="NCBI Taxonomy" id="348837"/>
    <lineage>
        <taxon>Eukaryota</taxon>
        <taxon>Metamonada</taxon>
        <taxon>Diplomonadida</taxon>
        <taxon>Hexamitidae</taxon>
        <taxon>Hexamitinae</taxon>
        <taxon>Spironucleus</taxon>
    </lineage>
</organism>
<dbReference type="InterPro" id="IPR036866">
    <property type="entry name" value="RibonucZ/Hydroxyglut_hydro"/>
</dbReference>
<dbReference type="Gene3D" id="3.60.15.10">
    <property type="entry name" value="Ribonuclease Z/Hydroxyacylglutathione hydrolase-like"/>
    <property type="match status" value="1"/>
</dbReference>